<dbReference type="EMBL" id="GBXM01073483">
    <property type="protein sequence ID" value="JAH35094.1"/>
    <property type="molecule type" value="Transcribed_RNA"/>
</dbReference>
<dbReference type="AlphaFoldDB" id="A0A0E9S0W9"/>
<organism evidence="1">
    <name type="scientific">Anguilla anguilla</name>
    <name type="common">European freshwater eel</name>
    <name type="synonym">Muraena anguilla</name>
    <dbReference type="NCBI Taxonomy" id="7936"/>
    <lineage>
        <taxon>Eukaryota</taxon>
        <taxon>Metazoa</taxon>
        <taxon>Chordata</taxon>
        <taxon>Craniata</taxon>
        <taxon>Vertebrata</taxon>
        <taxon>Euteleostomi</taxon>
        <taxon>Actinopterygii</taxon>
        <taxon>Neopterygii</taxon>
        <taxon>Teleostei</taxon>
        <taxon>Anguilliformes</taxon>
        <taxon>Anguillidae</taxon>
        <taxon>Anguilla</taxon>
    </lineage>
</organism>
<protein>
    <submittedName>
        <fullName evidence="1">Uncharacterized protein</fullName>
    </submittedName>
</protein>
<reference evidence="1" key="2">
    <citation type="journal article" date="2015" name="Fish Shellfish Immunol.">
        <title>Early steps in the European eel (Anguilla anguilla)-Vibrio vulnificus interaction in the gills: Role of the RtxA13 toxin.</title>
        <authorList>
            <person name="Callol A."/>
            <person name="Pajuelo D."/>
            <person name="Ebbesson L."/>
            <person name="Teles M."/>
            <person name="MacKenzie S."/>
            <person name="Amaro C."/>
        </authorList>
    </citation>
    <scope>NUCLEOTIDE SEQUENCE</scope>
</reference>
<accession>A0A0E9S0W9</accession>
<sequence length="29" mass="3288">MHCHCMCGDGLNFPCLSQMILICHYNCIS</sequence>
<reference evidence="1" key="1">
    <citation type="submission" date="2014-11" db="EMBL/GenBank/DDBJ databases">
        <authorList>
            <person name="Amaro Gonzalez C."/>
        </authorList>
    </citation>
    <scope>NUCLEOTIDE SEQUENCE</scope>
</reference>
<proteinExistence type="predicted"/>
<name>A0A0E9S0W9_ANGAN</name>
<evidence type="ECO:0000313" key="1">
    <source>
        <dbReference type="EMBL" id="JAH35094.1"/>
    </source>
</evidence>